<accession>A0A0C2JWP6</accession>
<comment type="caution">
    <text evidence="1">The sequence shown here is derived from an EMBL/GenBank/DDBJ whole genome shotgun (WGS) entry which is preliminary data.</text>
</comment>
<proteinExistence type="predicted"/>
<dbReference type="Proteomes" id="UP000031668">
    <property type="component" value="Unassembled WGS sequence"/>
</dbReference>
<evidence type="ECO:0000313" key="2">
    <source>
        <dbReference type="Proteomes" id="UP000031668"/>
    </source>
</evidence>
<dbReference type="EMBL" id="JWZT01000607">
    <property type="protein sequence ID" value="KII73898.1"/>
    <property type="molecule type" value="Genomic_DNA"/>
</dbReference>
<name>A0A0C2JWP6_THEKT</name>
<protein>
    <submittedName>
        <fullName evidence="1">Uncharacterized protein</fullName>
    </submittedName>
</protein>
<sequence>MLKLFIAINLKGRNLHSSIINSSISVKIQPNKNRVLDILNSLPLPKTPEFHERGQSLKIYPSSDEEYTIIRETLFAHGIIHVVNSIDGKTEGFVISDRMIMNFIPDGHDPLTSMIDPRYYELFNVQQSDENLLLFLNGKNFYSISDQYRCVSRIKMSPNIIQIRHIEGLCENFLDQLFDGMLFHRIYPPLTPKGVWKLYVANRYDYFLLLSQPYFFGDTLLY</sequence>
<organism evidence="1 2">
    <name type="scientific">Thelohanellus kitauei</name>
    <name type="common">Myxosporean</name>
    <dbReference type="NCBI Taxonomy" id="669202"/>
    <lineage>
        <taxon>Eukaryota</taxon>
        <taxon>Metazoa</taxon>
        <taxon>Cnidaria</taxon>
        <taxon>Myxozoa</taxon>
        <taxon>Myxosporea</taxon>
        <taxon>Bivalvulida</taxon>
        <taxon>Platysporina</taxon>
        <taxon>Myxobolidae</taxon>
        <taxon>Thelohanellus</taxon>
    </lineage>
</organism>
<keyword evidence="2" id="KW-1185">Reference proteome</keyword>
<dbReference type="AlphaFoldDB" id="A0A0C2JWP6"/>
<evidence type="ECO:0000313" key="1">
    <source>
        <dbReference type="EMBL" id="KII73898.1"/>
    </source>
</evidence>
<gene>
    <name evidence="1" type="ORF">RF11_15599</name>
</gene>
<reference evidence="1 2" key="1">
    <citation type="journal article" date="2014" name="Genome Biol. Evol.">
        <title>The genome of the myxosporean Thelohanellus kitauei shows adaptations to nutrient acquisition within its fish host.</title>
        <authorList>
            <person name="Yang Y."/>
            <person name="Xiong J."/>
            <person name="Zhou Z."/>
            <person name="Huo F."/>
            <person name="Miao W."/>
            <person name="Ran C."/>
            <person name="Liu Y."/>
            <person name="Zhang J."/>
            <person name="Feng J."/>
            <person name="Wang M."/>
            <person name="Wang M."/>
            <person name="Wang L."/>
            <person name="Yao B."/>
        </authorList>
    </citation>
    <scope>NUCLEOTIDE SEQUENCE [LARGE SCALE GENOMIC DNA]</scope>
    <source>
        <strain evidence="1">Wuqing</strain>
    </source>
</reference>